<keyword evidence="3" id="KW-1185">Reference proteome</keyword>
<accession>A0A4V6PDZ6</accession>
<gene>
    <name evidence="2" type="ORF">E1263_29950</name>
</gene>
<dbReference type="Proteomes" id="UP000295124">
    <property type="component" value="Unassembled WGS sequence"/>
</dbReference>
<evidence type="ECO:0000313" key="3">
    <source>
        <dbReference type="Proteomes" id="UP000295124"/>
    </source>
</evidence>
<protein>
    <submittedName>
        <fullName evidence="2">Uncharacterized protein</fullName>
    </submittedName>
</protein>
<comment type="caution">
    <text evidence="2">The sequence shown here is derived from an EMBL/GenBank/DDBJ whole genome shotgun (WGS) entry which is preliminary data.</text>
</comment>
<name>A0A4V6PDZ6_9ACTN</name>
<dbReference type="AlphaFoldDB" id="A0A4V6PDZ6"/>
<organism evidence="2 3">
    <name type="scientific">Kribbella antibiotica</name>
    <dbReference type="NCBI Taxonomy" id="190195"/>
    <lineage>
        <taxon>Bacteria</taxon>
        <taxon>Bacillati</taxon>
        <taxon>Actinomycetota</taxon>
        <taxon>Actinomycetes</taxon>
        <taxon>Propionibacteriales</taxon>
        <taxon>Kribbellaceae</taxon>
        <taxon>Kribbella</taxon>
    </lineage>
</organism>
<proteinExistence type="predicted"/>
<reference evidence="2 3" key="1">
    <citation type="submission" date="2019-03" db="EMBL/GenBank/DDBJ databases">
        <title>Draft genome sequences of novel Actinobacteria.</title>
        <authorList>
            <person name="Sahin N."/>
            <person name="Ay H."/>
            <person name="Saygin H."/>
        </authorList>
    </citation>
    <scope>NUCLEOTIDE SEQUENCE [LARGE SCALE GENOMIC DNA]</scope>
    <source>
        <strain evidence="2 3">JCM 13523</strain>
    </source>
</reference>
<keyword evidence="1" id="KW-0732">Signal</keyword>
<sequence>MRISLRPIALTAVLTLAATGLMNAPASAAAVVPADCGVWTTAYQSSGQRVSYGYTNQQTQVVSYPADTLPWVPTAQQQLGGAGDTDLFISSELVTHPTDGYIYALERRGERTNGVWKMTRNETIRLTSGYAGTRVLAYGYPYMYRVAGTALYRHEVSYANGSWVVSAPVRLAATSWDGVKTFTYERTEGTGTAAVDVMIGTKSNGELKEWRVNRATPTTIASTVLKTTGFATFGSLASGYCQNHPTGRPLLGITPAGAASAYFDATANDRSGADITGGSLGSLGWTGKGYGQ</sequence>
<evidence type="ECO:0000256" key="1">
    <source>
        <dbReference type="SAM" id="SignalP"/>
    </source>
</evidence>
<evidence type="ECO:0000313" key="2">
    <source>
        <dbReference type="EMBL" id="TDD51607.1"/>
    </source>
</evidence>
<dbReference type="EMBL" id="SMKX01000113">
    <property type="protein sequence ID" value="TDD51607.1"/>
    <property type="molecule type" value="Genomic_DNA"/>
</dbReference>
<feature type="chain" id="PRO_5039385768" evidence="1">
    <location>
        <begin position="29"/>
        <end position="292"/>
    </location>
</feature>
<dbReference type="OrthoDB" id="3814463at2"/>
<dbReference type="RefSeq" id="WP_132173406.1">
    <property type="nucleotide sequence ID" value="NZ_SMKX01000113.1"/>
</dbReference>
<feature type="signal peptide" evidence="1">
    <location>
        <begin position="1"/>
        <end position="28"/>
    </location>
</feature>